<gene>
    <name evidence="19" type="ORF">CEUSTIGMA_g8303.t1</name>
</gene>
<dbReference type="SUPFAM" id="SSF51395">
    <property type="entry name" value="FMN-linked oxidoreductases"/>
    <property type="match status" value="1"/>
</dbReference>
<proteinExistence type="inferred from homology"/>
<evidence type="ECO:0000256" key="16">
    <source>
        <dbReference type="RuleBase" id="RU361255"/>
    </source>
</evidence>
<keyword evidence="8 16" id="KW-0812">Transmembrane</keyword>
<evidence type="ECO:0000256" key="11">
    <source>
        <dbReference type="ARBA" id="ARBA00022989"/>
    </source>
</evidence>
<comment type="pathway">
    <text evidence="2 16">Pyrimidine metabolism; UMP biosynthesis via de novo pathway; orotate from (S)-dihydroorotate (quinone route): step 1/1.</text>
</comment>
<evidence type="ECO:0000256" key="13">
    <source>
        <dbReference type="ARBA" id="ARBA00023128"/>
    </source>
</evidence>
<comment type="cofactor">
    <cofactor evidence="16">
        <name>FMN</name>
        <dbReference type="ChEBI" id="CHEBI:58210"/>
    </cofactor>
    <text evidence="16">Binds 1 FMN per subunit.</text>
</comment>
<evidence type="ECO:0000256" key="8">
    <source>
        <dbReference type="ARBA" id="ARBA00022692"/>
    </source>
</evidence>
<feature type="transmembrane region" description="Helical" evidence="16">
    <location>
        <begin position="147"/>
        <end position="166"/>
    </location>
</feature>
<sequence>MEFGMQNSSSYGAGLNQQGGGGMDWYTPPTSGYNNYSASTSGTRQNPNQMGGNSFEDEPPLLEELGIDLGGILVKTRSVLFHRLNNRLLDDLDMGGALVFVIVLGGLHLLMGKIHFGVILGWSVVHSVVLWYLINQLAGSGAAESKGLDLYSVCCVVGYCMVPLVVHSAISLLLPRGLLSLVLAVFCTIWNCDDNFVRLQKLAIFSAVAGVTGFAYYKTASPSVQFDVISGLGPILRLLDPETAHNMGIAAAKWGLFPKETRDDPSILRTKVWGRDFRNPIGLAAGFDKNGEIIESMFGLGFGFVEVGSITPKPQPGNLKPRVFRIPELKATINRYGFNNIGAEAVEENLQIFLLNTKKDPTLKKGLLGVNLGKNKTSADAATDYSIGISKLARYADYLVINVSSPNTPGLRALQGRTELEALVKQVKATRDRMPWSEQGPPPLLVKIAPDLSETDKVDIATVVTDLGVDGLIISNTTIQRPGPVSDYPQAKETGGLSGPPLFALATQTLSDMYRLTGGKIPIVGCGGVSSGEDAYKKIRAGASLVQIYTALAYEGPKAVPDIKEGLAACLKRDGFKSVAEAVGADHKSLESRLHSDLKSSGKKGLLW</sequence>
<comment type="catalytic activity">
    <reaction evidence="15 16">
        <text>(S)-dihydroorotate + a quinone = orotate + a quinol</text>
        <dbReference type="Rhea" id="RHEA:30187"/>
        <dbReference type="ChEBI" id="CHEBI:24646"/>
        <dbReference type="ChEBI" id="CHEBI:30839"/>
        <dbReference type="ChEBI" id="CHEBI:30864"/>
        <dbReference type="ChEBI" id="CHEBI:132124"/>
        <dbReference type="EC" id="1.3.5.2"/>
    </reaction>
</comment>
<dbReference type="EC" id="1.3.5.2" evidence="4 16"/>
<evidence type="ECO:0000256" key="7">
    <source>
        <dbReference type="ARBA" id="ARBA00022643"/>
    </source>
</evidence>
<evidence type="ECO:0000259" key="18">
    <source>
        <dbReference type="Pfam" id="PF01180"/>
    </source>
</evidence>
<dbReference type="AlphaFoldDB" id="A0A250XCQ4"/>
<dbReference type="Gene3D" id="3.20.20.70">
    <property type="entry name" value="Aldolase class I"/>
    <property type="match status" value="1"/>
</dbReference>
<dbReference type="OrthoDB" id="14784at2759"/>
<feature type="region of interest" description="Disordered" evidence="17">
    <location>
        <begin position="36"/>
        <end position="55"/>
    </location>
</feature>
<dbReference type="InterPro" id="IPR005719">
    <property type="entry name" value="Dihydroorotate_DH_2"/>
</dbReference>
<dbReference type="InterPro" id="IPR050074">
    <property type="entry name" value="DHO_dehydrogenase"/>
</dbReference>
<dbReference type="PANTHER" id="PTHR48109:SF4">
    <property type="entry name" value="DIHYDROOROTATE DEHYDROGENASE (QUINONE), MITOCHONDRIAL"/>
    <property type="match status" value="1"/>
</dbReference>
<dbReference type="PROSITE" id="PS00912">
    <property type="entry name" value="DHODEHASE_2"/>
    <property type="match status" value="1"/>
</dbReference>
<keyword evidence="6 16" id="KW-0285">Flavoprotein</keyword>
<dbReference type="InterPro" id="IPR013785">
    <property type="entry name" value="Aldolase_TIM"/>
</dbReference>
<dbReference type="GO" id="GO:0106430">
    <property type="term" value="F:dihydroorotate dehydrogenase (quinone) activity"/>
    <property type="evidence" value="ECO:0007669"/>
    <property type="project" value="UniProtKB-EC"/>
</dbReference>
<feature type="domain" description="Dihydroorotate dehydrogenase catalytic" evidence="18">
    <location>
        <begin position="268"/>
        <end position="571"/>
    </location>
</feature>
<evidence type="ECO:0000256" key="3">
    <source>
        <dbReference type="ARBA" id="ARBA00005359"/>
    </source>
</evidence>
<evidence type="ECO:0000256" key="14">
    <source>
        <dbReference type="ARBA" id="ARBA00023136"/>
    </source>
</evidence>
<feature type="compositionally biased region" description="Polar residues" evidence="17">
    <location>
        <begin position="36"/>
        <end position="52"/>
    </location>
</feature>
<keyword evidence="7 16" id="KW-0288">FMN</keyword>
<keyword evidence="13 16" id="KW-0496">Mitochondrion</keyword>
<comment type="similarity">
    <text evidence="3 16">Belongs to the dihydroorotate dehydrogenase family. Type 2 subfamily.</text>
</comment>
<accession>A0A250XCQ4</accession>
<evidence type="ECO:0000313" key="20">
    <source>
        <dbReference type="Proteomes" id="UP000232323"/>
    </source>
</evidence>
<evidence type="ECO:0000256" key="10">
    <source>
        <dbReference type="ARBA" id="ARBA00022946"/>
    </source>
</evidence>
<evidence type="ECO:0000256" key="12">
    <source>
        <dbReference type="ARBA" id="ARBA00023002"/>
    </source>
</evidence>
<evidence type="ECO:0000256" key="1">
    <source>
        <dbReference type="ARBA" id="ARBA00004434"/>
    </source>
</evidence>
<reference evidence="19 20" key="1">
    <citation type="submission" date="2017-08" db="EMBL/GenBank/DDBJ databases">
        <title>Acidophilic green algal genome provides insights into adaptation to an acidic environment.</title>
        <authorList>
            <person name="Hirooka S."/>
            <person name="Hirose Y."/>
            <person name="Kanesaki Y."/>
            <person name="Higuchi S."/>
            <person name="Fujiwara T."/>
            <person name="Onuma R."/>
            <person name="Era A."/>
            <person name="Ohbayashi R."/>
            <person name="Uzuka A."/>
            <person name="Nozaki H."/>
            <person name="Yoshikawa H."/>
            <person name="Miyagishima S.Y."/>
        </authorList>
    </citation>
    <scope>NUCLEOTIDE SEQUENCE [LARGE SCALE GENOMIC DNA]</scope>
    <source>
        <strain evidence="19 20">NIES-2499</strain>
    </source>
</reference>
<feature type="transmembrane region" description="Helical" evidence="16">
    <location>
        <begin position="92"/>
        <end position="110"/>
    </location>
</feature>
<keyword evidence="10" id="KW-0809">Transit peptide</keyword>
<dbReference type="CDD" id="cd04738">
    <property type="entry name" value="DHOD_2_like"/>
    <property type="match status" value="1"/>
</dbReference>
<dbReference type="EMBL" id="BEGY01000057">
    <property type="protein sequence ID" value="GAX80868.1"/>
    <property type="molecule type" value="Genomic_DNA"/>
</dbReference>
<evidence type="ECO:0000256" key="2">
    <source>
        <dbReference type="ARBA" id="ARBA00005161"/>
    </source>
</evidence>
<evidence type="ECO:0000313" key="19">
    <source>
        <dbReference type="EMBL" id="GAX80868.1"/>
    </source>
</evidence>
<keyword evidence="12 16" id="KW-0560">Oxidoreductase</keyword>
<dbReference type="Pfam" id="PF01180">
    <property type="entry name" value="DHO_dh"/>
    <property type="match status" value="1"/>
</dbReference>
<keyword evidence="20" id="KW-1185">Reference proteome</keyword>
<organism evidence="19 20">
    <name type="scientific">Chlamydomonas eustigma</name>
    <dbReference type="NCBI Taxonomy" id="1157962"/>
    <lineage>
        <taxon>Eukaryota</taxon>
        <taxon>Viridiplantae</taxon>
        <taxon>Chlorophyta</taxon>
        <taxon>core chlorophytes</taxon>
        <taxon>Chlorophyceae</taxon>
        <taxon>CS clade</taxon>
        <taxon>Chlamydomonadales</taxon>
        <taxon>Chlamydomonadaceae</taxon>
        <taxon>Chlamydomonas</taxon>
    </lineage>
</organism>
<evidence type="ECO:0000256" key="17">
    <source>
        <dbReference type="SAM" id="MobiDB-lite"/>
    </source>
</evidence>
<dbReference type="PROSITE" id="PS00911">
    <property type="entry name" value="DHODEHASE_1"/>
    <property type="match status" value="1"/>
</dbReference>
<keyword evidence="11 16" id="KW-1133">Transmembrane helix</keyword>
<dbReference type="NCBIfam" id="NF003645">
    <property type="entry name" value="PRK05286.1-2"/>
    <property type="match status" value="1"/>
</dbReference>
<evidence type="ECO:0000256" key="15">
    <source>
        <dbReference type="ARBA" id="ARBA00048639"/>
    </source>
</evidence>
<name>A0A250XCQ4_9CHLO</name>
<dbReference type="GO" id="GO:0005743">
    <property type="term" value="C:mitochondrial inner membrane"/>
    <property type="evidence" value="ECO:0007669"/>
    <property type="project" value="UniProtKB-SubCell"/>
</dbReference>
<evidence type="ECO:0000256" key="9">
    <source>
        <dbReference type="ARBA" id="ARBA00022792"/>
    </source>
</evidence>
<dbReference type="GO" id="GO:0006207">
    <property type="term" value="P:'de novo' pyrimidine nucleobase biosynthetic process"/>
    <property type="evidence" value="ECO:0007669"/>
    <property type="project" value="InterPro"/>
</dbReference>
<dbReference type="STRING" id="1157962.A0A250XCQ4"/>
<dbReference type="NCBIfam" id="NF003652">
    <property type="entry name" value="PRK05286.2-5"/>
    <property type="match status" value="1"/>
</dbReference>
<comment type="caution">
    <text evidence="19">The sequence shown here is derived from an EMBL/GenBank/DDBJ whole genome shotgun (WGS) entry which is preliminary data.</text>
</comment>
<dbReference type="InterPro" id="IPR005720">
    <property type="entry name" value="Dihydroorotate_DH_cat"/>
</dbReference>
<dbReference type="Proteomes" id="UP000232323">
    <property type="component" value="Unassembled WGS sequence"/>
</dbReference>
<dbReference type="GO" id="GO:0044205">
    <property type="term" value="P:'de novo' UMP biosynthetic process"/>
    <property type="evidence" value="ECO:0007669"/>
    <property type="project" value="UniProtKB-UniPathway"/>
</dbReference>
<feature type="transmembrane region" description="Helical" evidence="16">
    <location>
        <begin position="116"/>
        <end position="135"/>
    </location>
</feature>
<dbReference type="PANTHER" id="PTHR48109">
    <property type="entry name" value="DIHYDROOROTATE DEHYDROGENASE (QUINONE), MITOCHONDRIAL-RELATED"/>
    <property type="match status" value="1"/>
</dbReference>
<evidence type="ECO:0000256" key="5">
    <source>
        <dbReference type="ARBA" id="ARBA00017599"/>
    </source>
</evidence>
<comment type="caution">
    <text evidence="16">Lacks conserved residue(s) required for the propagation of feature annotation.</text>
</comment>
<evidence type="ECO:0000256" key="6">
    <source>
        <dbReference type="ARBA" id="ARBA00022630"/>
    </source>
</evidence>
<dbReference type="NCBIfam" id="TIGR01036">
    <property type="entry name" value="pyrD_sub2"/>
    <property type="match status" value="1"/>
</dbReference>
<protein>
    <recommendedName>
        <fullName evidence="5 16">Dihydroorotate dehydrogenase (quinone), mitochondrial</fullName>
        <shortName evidence="16">DHOdehase</shortName>
        <ecNumber evidence="4 16">1.3.5.2</ecNumber>
    </recommendedName>
</protein>
<dbReference type="FunFam" id="3.20.20.70:FF:000066">
    <property type="entry name" value="Dihydroorotate dehydrogenase (quinone), mitochondrial"/>
    <property type="match status" value="1"/>
</dbReference>
<keyword evidence="9 16" id="KW-0999">Mitochondrion inner membrane</keyword>
<keyword evidence="14 16" id="KW-0472">Membrane</keyword>
<comment type="subcellular location">
    <subcellularLocation>
        <location evidence="1 16">Mitochondrion inner membrane</location>
        <topology evidence="1 16">Single-pass membrane protein</topology>
    </subcellularLocation>
</comment>
<dbReference type="InterPro" id="IPR001295">
    <property type="entry name" value="Dihydroorotate_DH_CS"/>
</dbReference>
<evidence type="ECO:0000256" key="4">
    <source>
        <dbReference type="ARBA" id="ARBA00012791"/>
    </source>
</evidence>
<dbReference type="UniPathway" id="UPA00070">
    <property type="reaction ID" value="UER00946"/>
</dbReference>